<dbReference type="EMBL" id="FXTY01000002">
    <property type="protein sequence ID" value="SMP12285.1"/>
    <property type="molecule type" value="Genomic_DNA"/>
</dbReference>
<dbReference type="Proteomes" id="UP001157961">
    <property type="component" value="Unassembled WGS sequence"/>
</dbReference>
<dbReference type="Pfam" id="PF00072">
    <property type="entry name" value="Response_reg"/>
    <property type="match status" value="1"/>
</dbReference>
<dbReference type="PROSITE" id="PS50110">
    <property type="entry name" value="RESPONSE_REGULATORY"/>
    <property type="match status" value="1"/>
</dbReference>
<comment type="caution">
    <text evidence="4">The sequence shown here is derived from an EMBL/GenBank/DDBJ whole genome shotgun (WGS) entry which is preliminary data.</text>
</comment>
<dbReference type="SMART" id="SM00448">
    <property type="entry name" value="REC"/>
    <property type="match status" value="1"/>
</dbReference>
<feature type="domain" description="Response regulatory" evidence="3">
    <location>
        <begin position="3"/>
        <end position="123"/>
    </location>
</feature>
<keyword evidence="1 2" id="KW-0597">Phosphoprotein</keyword>
<feature type="modified residue" description="4-aspartylphosphate" evidence="2">
    <location>
        <position position="53"/>
    </location>
</feature>
<dbReference type="PANTHER" id="PTHR44591:SF3">
    <property type="entry name" value="RESPONSE REGULATORY DOMAIN-CONTAINING PROTEIN"/>
    <property type="match status" value="1"/>
</dbReference>
<dbReference type="InterPro" id="IPR001789">
    <property type="entry name" value="Sig_transdc_resp-reg_receiver"/>
</dbReference>
<name>A0ABY1NKQ4_9RHOB</name>
<dbReference type="RefSeq" id="WP_283425078.1">
    <property type="nucleotide sequence ID" value="NZ_FXTY01000002.1"/>
</dbReference>
<dbReference type="CDD" id="cd00156">
    <property type="entry name" value="REC"/>
    <property type="match status" value="1"/>
</dbReference>
<sequence length="134" mass="14559">MQKVYIADDNVEFAEYLAHVATRHGWDAEICSNGIKLLEGLQEGDEPALLLVDINMPQMDGIEVISGLAALNRPLRLRFMTGGGAPSMEAAKLIAQARDIDVGDSMHKPLSRDLLKDVLQTEAGTLAQMQAQSL</sequence>
<evidence type="ECO:0000256" key="2">
    <source>
        <dbReference type="PROSITE-ProRule" id="PRU00169"/>
    </source>
</evidence>
<dbReference type="InterPro" id="IPR050595">
    <property type="entry name" value="Bact_response_regulator"/>
</dbReference>
<gene>
    <name evidence="4" type="ORF">SAMN06265373_102330</name>
</gene>
<accession>A0ABY1NKQ4</accession>
<reference evidence="4 5" key="1">
    <citation type="submission" date="2017-05" db="EMBL/GenBank/DDBJ databases">
        <authorList>
            <person name="Varghese N."/>
            <person name="Submissions S."/>
        </authorList>
    </citation>
    <scope>NUCLEOTIDE SEQUENCE [LARGE SCALE GENOMIC DNA]</scope>
    <source>
        <strain evidence="4 5">DSM 29734</strain>
    </source>
</reference>
<protein>
    <submittedName>
        <fullName evidence="4">Response regulator receiver domain-containing protein</fullName>
    </submittedName>
</protein>
<organism evidence="4 5">
    <name type="scientific">Shimia sagamensis</name>
    <dbReference type="NCBI Taxonomy" id="1566352"/>
    <lineage>
        <taxon>Bacteria</taxon>
        <taxon>Pseudomonadati</taxon>
        <taxon>Pseudomonadota</taxon>
        <taxon>Alphaproteobacteria</taxon>
        <taxon>Rhodobacterales</taxon>
        <taxon>Roseobacteraceae</taxon>
    </lineage>
</organism>
<evidence type="ECO:0000313" key="5">
    <source>
        <dbReference type="Proteomes" id="UP001157961"/>
    </source>
</evidence>
<dbReference type="Gene3D" id="3.40.50.2300">
    <property type="match status" value="1"/>
</dbReference>
<evidence type="ECO:0000313" key="4">
    <source>
        <dbReference type="EMBL" id="SMP12285.1"/>
    </source>
</evidence>
<dbReference type="PANTHER" id="PTHR44591">
    <property type="entry name" value="STRESS RESPONSE REGULATOR PROTEIN 1"/>
    <property type="match status" value="1"/>
</dbReference>
<dbReference type="SUPFAM" id="SSF52172">
    <property type="entry name" value="CheY-like"/>
    <property type="match status" value="1"/>
</dbReference>
<proteinExistence type="predicted"/>
<evidence type="ECO:0000256" key="1">
    <source>
        <dbReference type="ARBA" id="ARBA00022553"/>
    </source>
</evidence>
<dbReference type="InterPro" id="IPR011006">
    <property type="entry name" value="CheY-like_superfamily"/>
</dbReference>
<keyword evidence="5" id="KW-1185">Reference proteome</keyword>
<evidence type="ECO:0000259" key="3">
    <source>
        <dbReference type="PROSITE" id="PS50110"/>
    </source>
</evidence>